<dbReference type="Gene3D" id="2.70.70.10">
    <property type="entry name" value="Glucose Permease (Domain IIA)"/>
    <property type="match status" value="1"/>
</dbReference>
<evidence type="ECO:0000256" key="1">
    <source>
        <dbReference type="ARBA" id="ARBA00022729"/>
    </source>
</evidence>
<dbReference type="InterPro" id="IPR016047">
    <property type="entry name" value="M23ase_b-sheet_dom"/>
</dbReference>
<dbReference type="PANTHER" id="PTHR21666:SF289">
    <property type="entry name" value="L-ALA--D-GLU ENDOPEPTIDASE"/>
    <property type="match status" value="1"/>
</dbReference>
<feature type="domain" description="M23ase beta-sheet core" evidence="2">
    <location>
        <begin position="76"/>
        <end position="168"/>
    </location>
</feature>
<organism evidence="3 4">
    <name type="scientific">Salana multivorans</name>
    <dbReference type="NCBI Taxonomy" id="120377"/>
    <lineage>
        <taxon>Bacteria</taxon>
        <taxon>Bacillati</taxon>
        <taxon>Actinomycetota</taxon>
        <taxon>Actinomycetes</taxon>
        <taxon>Micrococcales</taxon>
        <taxon>Beutenbergiaceae</taxon>
        <taxon>Salana</taxon>
    </lineage>
</organism>
<dbReference type="EMBL" id="RKHQ01000002">
    <property type="protein sequence ID" value="ROR93927.1"/>
    <property type="molecule type" value="Genomic_DNA"/>
</dbReference>
<dbReference type="GO" id="GO:0004222">
    <property type="term" value="F:metalloendopeptidase activity"/>
    <property type="evidence" value="ECO:0007669"/>
    <property type="project" value="TreeGrafter"/>
</dbReference>
<evidence type="ECO:0000313" key="3">
    <source>
        <dbReference type="EMBL" id="ROR93927.1"/>
    </source>
</evidence>
<dbReference type="PANTHER" id="PTHR21666">
    <property type="entry name" value="PEPTIDASE-RELATED"/>
    <property type="match status" value="1"/>
</dbReference>
<dbReference type="InterPro" id="IPR011055">
    <property type="entry name" value="Dup_hybrid_motif"/>
</dbReference>
<dbReference type="Pfam" id="PF01551">
    <property type="entry name" value="Peptidase_M23"/>
    <property type="match status" value="1"/>
</dbReference>
<dbReference type="AlphaFoldDB" id="A0A3N2D2D5"/>
<protein>
    <submittedName>
        <fullName evidence="3">Peptidase M23-like protein</fullName>
    </submittedName>
</protein>
<dbReference type="InterPro" id="IPR050570">
    <property type="entry name" value="Cell_wall_metabolism_enzyme"/>
</dbReference>
<comment type="caution">
    <text evidence="3">The sequence shown here is derived from an EMBL/GenBank/DDBJ whole genome shotgun (WGS) entry which is preliminary data.</text>
</comment>
<reference evidence="3 4" key="1">
    <citation type="submission" date="2018-11" db="EMBL/GenBank/DDBJ databases">
        <title>Sequencing the genomes of 1000 actinobacteria strains.</title>
        <authorList>
            <person name="Klenk H.-P."/>
        </authorList>
    </citation>
    <scope>NUCLEOTIDE SEQUENCE [LARGE SCALE GENOMIC DNA]</scope>
    <source>
        <strain evidence="3 4">DSM 13521</strain>
    </source>
</reference>
<dbReference type="SUPFAM" id="SSF51261">
    <property type="entry name" value="Duplicated hybrid motif"/>
    <property type="match status" value="1"/>
</dbReference>
<dbReference type="RefSeq" id="WP_123740804.1">
    <property type="nucleotide sequence ID" value="NZ_CALFQU010000045.1"/>
</dbReference>
<accession>A0A3N2D2D5</accession>
<dbReference type="OrthoDB" id="5245088at2"/>
<dbReference type="CDD" id="cd12797">
    <property type="entry name" value="M23_peptidase"/>
    <property type="match status" value="1"/>
</dbReference>
<proteinExistence type="predicted"/>
<dbReference type="Proteomes" id="UP000275356">
    <property type="component" value="Unassembled WGS sequence"/>
</dbReference>
<keyword evidence="1" id="KW-0732">Signal</keyword>
<sequence>MNQSIRRNRPTGPNHRTLHLALAAILAALVALSFVVAPDASARPARRHADVVYDWPIGDGDVTRPFDDPALPWLAGHRGADLAGSEGDEVRAAGDGVVAFAGSVAGRPVVSIDHDDGLRTTYEPVLPGVAAGQRVAGGEVIGTLEAGHGTGADLHWGARRGRDDYVDPVLLVSPRPVIRLYPLRQ</sequence>
<gene>
    <name evidence="3" type="ORF">EDD28_3356</name>
</gene>
<evidence type="ECO:0000313" key="4">
    <source>
        <dbReference type="Proteomes" id="UP000275356"/>
    </source>
</evidence>
<name>A0A3N2D2D5_9MICO</name>
<evidence type="ECO:0000259" key="2">
    <source>
        <dbReference type="Pfam" id="PF01551"/>
    </source>
</evidence>
<keyword evidence="4" id="KW-1185">Reference proteome</keyword>